<feature type="region of interest" description="Disordered" evidence="1">
    <location>
        <begin position="1"/>
        <end position="21"/>
    </location>
</feature>
<feature type="domain" description="Amine oxidase" evidence="2">
    <location>
        <begin position="135"/>
        <end position="305"/>
    </location>
</feature>
<keyword evidence="4" id="KW-1185">Reference proteome</keyword>
<dbReference type="EMBL" id="JBBIAA010000005">
    <property type="protein sequence ID" value="MEJ5945082.1"/>
    <property type="molecule type" value="Genomic_DNA"/>
</dbReference>
<dbReference type="RefSeq" id="WP_339574465.1">
    <property type="nucleotide sequence ID" value="NZ_JBBIAA010000005.1"/>
</dbReference>
<evidence type="ECO:0000259" key="2">
    <source>
        <dbReference type="Pfam" id="PF01593"/>
    </source>
</evidence>
<dbReference type="Pfam" id="PF01593">
    <property type="entry name" value="Amino_oxidase"/>
    <property type="match status" value="1"/>
</dbReference>
<protein>
    <submittedName>
        <fullName evidence="3">NAD(P)-binding protein</fullName>
    </submittedName>
</protein>
<sequence>MSTTSAPEVVQPSSDGSPSWDEGTVVVVGGGISGLASAAALRASGAEVVVVDRGRRPGGRLGLRRLEAGGGDERVVDVGASYFVPRATSFAAVAESWREHGLAGPWTDTFLALSRDEQGRTTSTPKPGPTRWSAPAGLRSLAEDMAARLADEGVAVRRRDVRQVDRGDDGRLTVDGTPCRGVVLALPEPQAVRLLGRGLGRETGQLRGRAWTPVITVWARWTQRWWPEMDGAFVAGSPAVEFVADDGRRRGDGAAVLVAHSTPGLARDHLGDPPATVAPVLSELGDLLGGGRSPAPVESGAHRWTFARPDGGRPETSWTSGGLGVCGDGWGPRPGLEQAWLSGTELGTRLAGELAAA</sequence>
<feature type="region of interest" description="Disordered" evidence="1">
    <location>
        <begin position="291"/>
        <end position="326"/>
    </location>
</feature>
<dbReference type="Pfam" id="PF13450">
    <property type="entry name" value="NAD_binding_8"/>
    <property type="match status" value="1"/>
</dbReference>
<dbReference type="Proteomes" id="UP001387100">
    <property type="component" value="Unassembled WGS sequence"/>
</dbReference>
<dbReference type="InterPro" id="IPR002937">
    <property type="entry name" value="Amino_oxidase"/>
</dbReference>
<accession>A0ABU8RJ15</accession>
<dbReference type="SUPFAM" id="SSF51905">
    <property type="entry name" value="FAD/NAD(P)-binding domain"/>
    <property type="match status" value="1"/>
</dbReference>
<proteinExistence type="predicted"/>
<dbReference type="Gene3D" id="3.90.660.10">
    <property type="match status" value="1"/>
</dbReference>
<feature type="compositionally biased region" description="Polar residues" evidence="1">
    <location>
        <begin position="1"/>
        <end position="17"/>
    </location>
</feature>
<evidence type="ECO:0000313" key="4">
    <source>
        <dbReference type="Proteomes" id="UP001387100"/>
    </source>
</evidence>
<name>A0ABU8RJ15_9ACTN</name>
<evidence type="ECO:0000256" key="1">
    <source>
        <dbReference type="SAM" id="MobiDB-lite"/>
    </source>
</evidence>
<dbReference type="InterPro" id="IPR036188">
    <property type="entry name" value="FAD/NAD-bd_sf"/>
</dbReference>
<organism evidence="3 4">
    <name type="scientific">Pseudokineococcus basanitobsidens</name>
    <dbReference type="NCBI Taxonomy" id="1926649"/>
    <lineage>
        <taxon>Bacteria</taxon>
        <taxon>Bacillati</taxon>
        <taxon>Actinomycetota</taxon>
        <taxon>Actinomycetes</taxon>
        <taxon>Kineosporiales</taxon>
        <taxon>Kineosporiaceae</taxon>
        <taxon>Pseudokineococcus</taxon>
    </lineage>
</organism>
<evidence type="ECO:0000313" key="3">
    <source>
        <dbReference type="EMBL" id="MEJ5945082.1"/>
    </source>
</evidence>
<comment type="caution">
    <text evidence="3">The sequence shown here is derived from an EMBL/GenBank/DDBJ whole genome shotgun (WGS) entry which is preliminary data.</text>
</comment>
<reference evidence="3 4" key="1">
    <citation type="journal article" date="2017" name="Int. J. Syst. Evol. Microbiol.">
        <title>Pseudokineococcus basanitobsidens sp. nov., isolated from volcanic rock.</title>
        <authorList>
            <person name="Lee D.W."/>
            <person name="Park M.Y."/>
            <person name="Kim J.J."/>
            <person name="Kim B.S."/>
        </authorList>
    </citation>
    <scope>NUCLEOTIDE SEQUENCE [LARGE SCALE GENOMIC DNA]</scope>
    <source>
        <strain evidence="3 4">DSM 103726</strain>
    </source>
</reference>
<dbReference type="Gene3D" id="3.50.50.60">
    <property type="entry name" value="FAD/NAD(P)-binding domain"/>
    <property type="match status" value="1"/>
</dbReference>
<gene>
    <name evidence="3" type="ORF">WDZ17_07200</name>
</gene>
<dbReference type="PANTHER" id="PTHR16128:SF5">
    <property type="entry name" value="FAD_NAD(P)-BINDING OXIDOREDUCTASE FAMILY PROTEIN"/>
    <property type="match status" value="1"/>
</dbReference>
<dbReference type="PANTHER" id="PTHR16128">
    <property type="entry name" value="FAD/NAD(P)-BINDING OXIDOREDUCTASE FAMILY PROTEIN"/>
    <property type="match status" value="1"/>
</dbReference>